<evidence type="ECO:0000256" key="7">
    <source>
        <dbReference type="ARBA" id="ARBA00023136"/>
    </source>
</evidence>
<reference evidence="14" key="1">
    <citation type="submission" date="2025-08" db="UniProtKB">
        <authorList>
            <consortium name="RefSeq"/>
        </authorList>
    </citation>
    <scope>IDENTIFICATION</scope>
    <source>
        <strain evidence="14">J_2021</strain>
        <tissue evidence="14">Erythrocytes</tissue>
    </source>
</reference>
<dbReference type="RefSeq" id="XP_018086427.2">
    <property type="nucleotide sequence ID" value="XM_018230938.2"/>
</dbReference>
<dbReference type="PANTHER" id="PTHR26452">
    <property type="entry name" value="OLFACTORY RECEPTOR"/>
    <property type="match status" value="1"/>
</dbReference>
<evidence type="ECO:0000256" key="8">
    <source>
        <dbReference type="ARBA" id="ARBA00023170"/>
    </source>
</evidence>
<evidence type="ECO:0000256" key="3">
    <source>
        <dbReference type="ARBA" id="ARBA00022692"/>
    </source>
</evidence>
<keyword evidence="11" id="KW-0716">Sensory transduction</keyword>
<dbReference type="KEGG" id="xla:108699077"/>
<keyword evidence="3 10" id="KW-0812">Transmembrane</keyword>
<dbReference type="CDD" id="cd13954">
    <property type="entry name" value="7tmA_OR"/>
    <property type="match status" value="1"/>
</dbReference>
<dbReference type="OrthoDB" id="9448403at2759"/>
<gene>
    <name evidence="14" type="primary">LOC108699077</name>
</gene>
<accession>A0A8J0TMG0</accession>
<feature type="transmembrane region" description="Helical" evidence="11">
    <location>
        <begin position="249"/>
        <end position="269"/>
    </location>
</feature>
<dbReference type="GO" id="GO:0004984">
    <property type="term" value="F:olfactory receptor activity"/>
    <property type="evidence" value="ECO:0000318"/>
    <property type="project" value="GO_Central"/>
</dbReference>
<evidence type="ECO:0000313" key="13">
    <source>
        <dbReference type="Proteomes" id="UP000186698"/>
    </source>
</evidence>
<feature type="transmembrane region" description="Helical" evidence="11">
    <location>
        <begin position="33"/>
        <end position="57"/>
    </location>
</feature>
<proteinExistence type="inferred from homology"/>
<keyword evidence="9 10" id="KW-0807">Transducer</keyword>
<keyword evidence="6 10" id="KW-0297">G-protein coupled receptor</keyword>
<dbReference type="PROSITE" id="PS50262">
    <property type="entry name" value="G_PROTEIN_RECEP_F1_2"/>
    <property type="match status" value="1"/>
</dbReference>
<evidence type="ECO:0000256" key="6">
    <source>
        <dbReference type="ARBA" id="ARBA00023040"/>
    </source>
</evidence>
<evidence type="ECO:0000256" key="4">
    <source>
        <dbReference type="ARBA" id="ARBA00022725"/>
    </source>
</evidence>
<dbReference type="PRINTS" id="PR00237">
    <property type="entry name" value="GPCRRHODOPSN"/>
</dbReference>
<feature type="transmembrane region" description="Helical" evidence="11">
    <location>
        <begin position="148"/>
        <end position="172"/>
    </location>
</feature>
<dbReference type="GO" id="GO:0004930">
    <property type="term" value="F:G protein-coupled receptor activity"/>
    <property type="evidence" value="ECO:0007669"/>
    <property type="project" value="UniProtKB-KW"/>
</dbReference>
<keyword evidence="2 11" id="KW-1003">Cell membrane</keyword>
<dbReference type="InterPro" id="IPR000725">
    <property type="entry name" value="Olfact_rcpt"/>
</dbReference>
<dbReference type="AlphaFoldDB" id="A0A8J0TMG0"/>
<dbReference type="GO" id="GO:0005886">
    <property type="term" value="C:plasma membrane"/>
    <property type="evidence" value="ECO:0007669"/>
    <property type="project" value="UniProtKB-SubCell"/>
</dbReference>
<dbReference type="GeneID" id="108699077"/>
<keyword evidence="7 11" id="KW-0472">Membrane</keyword>
<comment type="similarity">
    <text evidence="10">Belongs to the G-protein coupled receptor 1 family.</text>
</comment>
<evidence type="ECO:0000256" key="5">
    <source>
        <dbReference type="ARBA" id="ARBA00022989"/>
    </source>
</evidence>
<organism evidence="13 14">
    <name type="scientific">Xenopus laevis</name>
    <name type="common">African clawed frog</name>
    <dbReference type="NCBI Taxonomy" id="8355"/>
    <lineage>
        <taxon>Eukaryota</taxon>
        <taxon>Metazoa</taxon>
        <taxon>Chordata</taxon>
        <taxon>Craniata</taxon>
        <taxon>Vertebrata</taxon>
        <taxon>Euteleostomi</taxon>
        <taxon>Amphibia</taxon>
        <taxon>Batrachia</taxon>
        <taxon>Anura</taxon>
        <taxon>Pipoidea</taxon>
        <taxon>Pipidae</taxon>
        <taxon>Xenopodinae</taxon>
        <taxon>Xenopus</taxon>
        <taxon>Xenopus</taxon>
    </lineage>
</organism>
<feature type="domain" description="G-protein coupled receptors family 1 profile" evidence="12">
    <location>
        <begin position="49"/>
        <end position="298"/>
    </location>
</feature>
<dbReference type="PRINTS" id="PR00245">
    <property type="entry name" value="OLFACTORYR"/>
</dbReference>
<feature type="transmembrane region" description="Helical" evidence="11">
    <location>
        <begin position="281"/>
        <end position="300"/>
    </location>
</feature>
<evidence type="ECO:0000313" key="14">
    <source>
        <dbReference type="RefSeq" id="XP_018086427.2"/>
    </source>
</evidence>
<dbReference type="GO" id="GO:0005549">
    <property type="term" value="F:odorant binding"/>
    <property type="evidence" value="ECO:0000318"/>
    <property type="project" value="GO_Central"/>
</dbReference>
<dbReference type="PROSITE" id="PS00237">
    <property type="entry name" value="G_PROTEIN_RECEP_F1_1"/>
    <property type="match status" value="1"/>
</dbReference>
<sequence>MFLSSFRYMETFNKTSETRFILLGLSDFPCLQVIYFLLFFYVYIFTLFGNILIITVVSIKAQLHTPMYFFLKNLSCIDIFLSTAIVPKLLENTLAKDRSISFMGCASQLYLSSSMMSTECVMLAVMAYDRYVAICHPLHYKTIMSQRLCFSLAAGSWTVSFLNCFFHVYLAFQLPFCRSNLMNHFFCELRPLFHLSCKDILFNEIAMYIAASTIAAPSFLLTIISYIHIISTILKINSMSGRHKTFSTCTSHISVVTLFYSNILFTYLHPHSGYSPEKNKIMSLLYTTLMPLINPIIYCMRNKNFIDSIKSGRKHIIQKA</sequence>
<evidence type="ECO:0000256" key="2">
    <source>
        <dbReference type="ARBA" id="ARBA00022475"/>
    </source>
</evidence>
<name>A0A8J0TMG0_XENLA</name>
<evidence type="ECO:0000256" key="9">
    <source>
        <dbReference type="ARBA" id="ARBA00023224"/>
    </source>
</evidence>
<comment type="subcellular location">
    <subcellularLocation>
        <location evidence="1 11">Cell membrane</location>
        <topology evidence="1 11">Multi-pass membrane protein</topology>
    </subcellularLocation>
</comment>
<evidence type="ECO:0000256" key="10">
    <source>
        <dbReference type="RuleBase" id="RU000688"/>
    </source>
</evidence>
<feature type="transmembrane region" description="Helical" evidence="11">
    <location>
        <begin position="205"/>
        <end position="229"/>
    </location>
</feature>
<feature type="transmembrane region" description="Helical" evidence="11">
    <location>
        <begin position="110"/>
        <end position="128"/>
    </location>
</feature>
<keyword evidence="13" id="KW-1185">Reference proteome</keyword>
<dbReference type="Proteomes" id="UP000186698">
    <property type="component" value="Chromosome 8L"/>
</dbReference>
<protein>
    <recommendedName>
        <fullName evidence="11">Olfactory receptor</fullName>
    </recommendedName>
</protein>
<keyword evidence="4 11" id="KW-0552">Olfaction</keyword>
<dbReference type="InterPro" id="IPR017452">
    <property type="entry name" value="GPCR_Rhodpsn_7TM"/>
</dbReference>
<dbReference type="InterPro" id="IPR050516">
    <property type="entry name" value="Olfactory_GPCR"/>
</dbReference>
<evidence type="ECO:0000256" key="1">
    <source>
        <dbReference type="ARBA" id="ARBA00004651"/>
    </source>
</evidence>
<keyword evidence="5 11" id="KW-1133">Transmembrane helix</keyword>
<dbReference type="Pfam" id="PF13853">
    <property type="entry name" value="7tm_4"/>
    <property type="match status" value="1"/>
</dbReference>
<keyword evidence="8 10" id="KW-0675">Receptor</keyword>
<dbReference type="FunFam" id="1.20.1070.10:FF:000015">
    <property type="entry name" value="Olfactory receptor"/>
    <property type="match status" value="1"/>
</dbReference>
<feature type="transmembrane region" description="Helical" evidence="11">
    <location>
        <begin position="69"/>
        <end position="90"/>
    </location>
</feature>
<evidence type="ECO:0000259" key="12">
    <source>
        <dbReference type="PROSITE" id="PS50262"/>
    </source>
</evidence>
<dbReference type="SUPFAM" id="SSF81321">
    <property type="entry name" value="Family A G protein-coupled receptor-like"/>
    <property type="match status" value="1"/>
</dbReference>
<dbReference type="InterPro" id="IPR000276">
    <property type="entry name" value="GPCR_Rhodpsn"/>
</dbReference>
<dbReference type="Gene3D" id="1.20.1070.10">
    <property type="entry name" value="Rhodopsin 7-helix transmembrane proteins"/>
    <property type="match status" value="1"/>
</dbReference>
<evidence type="ECO:0000256" key="11">
    <source>
        <dbReference type="RuleBase" id="RU363047"/>
    </source>
</evidence>